<feature type="compositionally biased region" description="Gly residues" evidence="1">
    <location>
        <begin position="175"/>
        <end position="188"/>
    </location>
</feature>
<proteinExistence type="predicted"/>
<dbReference type="EMBL" id="AJVK01015223">
    <property type="status" value="NOT_ANNOTATED_CDS"/>
    <property type="molecule type" value="Genomic_DNA"/>
</dbReference>
<feature type="compositionally biased region" description="Low complexity" evidence="1">
    <location>
        <begin position="153"/>
        <end position="174"/>
    </location>
</feature>
<dbReference type="EMBL" id="AJVK01015224">
    <property type="status" value="NOT_ANNOTATED_CDS"/>
    <property type="molecule type" value="Genomic_DNA"/>
</dbReference>
<dbReference type="Proteomes" id="UP000092462">
    <property type="component" value="Unassembled WGS sequence"/>
</dbReference>
<evidence type="ECO:0000256" key="1">
    <source>
        <dbReference type="SAM" id="MobiDB-lite"/>
    </source>
</evidence>
<reference evidence="2" key="1">
    <citation type="submission" date="2022-08" db="UniProtKB">
        <authorList>
            <consortium name="EnsemblMetazoa"/>
        </authorList>
    </citation>
    <scope>IDENTIFICATION</scope>
    <source>
        <strain evidence="2">Israel</strain>
    </source>
</reference>
<dbReference type="EnsemblMetazoa" id="PPAI007233-RA">
    <property type="protein sequence ID" value="PPAI007233-PA"/>
    <property type="gene ID" value="PPAI007233"/>
</dbReference>
<name>A0A1B0GPN0_PHLPP</name>
<keyword evidence="3" id="KW-1185">Reference proteome</keyword>
<accession>A0A1B0GPN0</accession>
<sequence>MIFISGTSSVGFSMIWSAPIDTITGGGGLLSFSRDGFLLVPFLPFLDAFFGPATTNGSTIATSSPKSSQSLSLSSISSGSAVGGESIRRFFLRRLSVCFIAISDSSNMYSFVLVTGGSWKLIRLPIGPTGPESPLKPIGPGNPMGPGSPLWPFSPRSPFRPSRPRSPCGPILPGVPGGPGGPAGPIIC</sequence>
<dbReference type="AlphaFoldDB" id="A0A1B0GPN0"/>
<evidence type="ECO:0000313" key="2">
    <source>
        <dbReference type="EnsemblMetazoa" id="PPAI007233-PA"/>
    </source>
</evidence>
<evidence type="ECO:0000313" key="3">
    <source>
        <dbReference type="Proteomes" id="UP000092462"/>
    </source>
</evidence>
<feature type="region of interest" description="Disordered" evidence="1">
    <location>
        <begin position="132"/>
        <end position="188"/>
    </location>
</feature>
<dbReference type="VEuPathDB" id="VectorBase:PPAI007233"/>
<protein>
    <submittedName>
        <fullName evidence="2">Uncharacterized protein</fullName>
    </submittedName>
</protein>
<organism evidence="2 3">
    <name type="scientific">Phlebotomus papatasi</name>
    <name type="common">Sandfly</name>
    <dbReference type="NCBI Taxonomy" id="29031"/>
    <lineage>
        <taxon>Eukaryota</taxon>
        <taxon>Metazoa</taxon>
        <taxon>Ecdysozoa</taxon>
        <taxon>Arthropoda</taxon>
        <taxon>Hexapoda</taxon>
        <taxon>Insecta</taxon>
        <taxon>Pterygota</taxon>
        <taxon>Neoptera</taxon>
        <taxon>Endopterygota</taxon>
        <taxon>Diptera</taxon>
        <taxon>Nematocera</taxon>
        <taxon>Psychodoidea</taxon>
        <taxon>Psychodidae</taxon>
        <taxon>Phlebotomus</taxon>
        <taxon>Phlebotomus</taxon>
    </lineage>
</organism>